<dbReference type="InterPro" id="IPR050266">
    <property type="entry name" value="AB_hydrolase_sf"/>
</dbReference>
<dbReference type="Proteomes" id="UP000490386">
    <property type="component" value="Unassembled WGS sequence"/>
</dbReference>
<dbReference type="GO" id="GO:0016020">
    <property type="term" value="C:membrane"/>
    <property type="evidence" value="ECO:0007669"/>
    <property type="project" value="TreeGrafter"/>
</dbReference>
<organism evidence="2 3">
    <name type="scientific">Pseudoclavibacter terrae</name>
    <dbReference type="NCBI Taxonomy" id="1530195"/>
    <lineage>
        <taxon>Bacteria</taxon>
        <taxon>Bacillati</taxon>
        <taxon>Actinomycetota</taxon>
        <taxon>Actinomycetes</taxon>
        <taxon>Micrococcales</taxon>
        <taxon>Microbacteriaceae</taxon>
        <taxon>Pseudoclavibacter</taxon>
    </lineage>
</organism>
<evidence type="ECO:0000313" key="3">
    <source>
        <dbReference type="Proteomes" id="UP000490386"/>
    </source>
</evidence>
<dbReference type="InterPro" id="IPR029058">
    <property type="entry name" value="AB_hydrolase_fold"/>
</dbReference>
<dbReference type="InterPro" id="IPR000073">
    <property type="entry name" value="AB_hydrolase_1"/>
</dbReference>
<protein>
    <submittedName>
        <fullName evidence="2">Alpha/beta hydrolase</fullName>
    </submittedName>
</protein>
<dbReference type="GO" id="GO:0046464">
    <property type="term" value="P:acylglycerol catabolic process"/>
    <property type="evidence" value="ECO:0007669"/>
    <property type="project" value="TreeGrafter"/>
</dbReference>
<name>A0A7J5B157_9MICO</name>
<comment type="caution">
    <text evidence="2">The sequence shown here is derived from an EMBL/GenBank/DDBJ whole genome shotgun (WGS) entry which is preliminary data.</text>
</comment>
<reference evidence="2 3" key="1">
    <citation type="submission" date="2019-09" db="EMBL/GenBank/DDBJ databases">
        <title>Phylogeny of genus Pseudoclavibacter and closely related genus.</title>
        <authorList>
            <person name="Li Y."/>
        </authorList>
    </citation>
    <scope>NUCLEOTIDE SEQUENCE [LARGE SCALE GENOMIC DNA]</scope>
    <source>
        <strain evidence="2 3">THG-MD12</strain>
    </source>
</reference>
<dbReference type="PANTHER" id="PTHR43798:SF5">
    <property type="entry name" value="MONOACYLGLYCEROL LIPASE ABHD6"/>
    <property type="match status" value="1"/>
</dbReference>
<gene>
    <name evidence="2" type="ORF">F8O03_10630</name>
</gene>
<dbReference type="RefSeq" id="WP_151423854.1">
    <property type="nucleotide sequence ID" value="NZ_WBJX01000003.1"/>
</dbReference>
<keyword evidence="2" id="KW-0378">Hydrolase</keyword>
<feature type="domain" description="AB hydrolase-1" evidence="1">
    <location>
        <begin position="30"/>
        <end position="274"/>
    </location>
</feature>
<accession>A0A7J5B157</accession>
<dbReference type="Pfam" id="PF12697">
    <property type="entry name" value="Abhydrolase_6"/>
    <property type="match status" value="1"/>
</dbReference>
<keyword evidence="3" id="KW-1185">Reference proteome</keyword>
<dbReference type="Gene3D" id="3.40.50.1820">
    <property type="entry name" value="alpha/beta hydrolase"/>
    <property type="match status" value="1"/>
</dbReference>
<dbReference type="OrthoDB" id="7185741at2"/>
<sequence length="299" mass="31391">MIDSAAFVTTPDGRRLRTFASGPRDSGAVVVLEAGLGASGLYWGLVHGMLAERVRVVAYERAGYGESTPDPAPRTLDRLADDLDVVVTAQEPSRLVLVGHSWGGPIVRRLAARRLSAGAPMDGLVLVDQSDEHASLYFRPSTRRLFAFSASVLEPAARLGLLRVQLRSLVEGMDPVAAAQALDASANPVAARAASAEQRVVGSELAGLRSRPPRLGDLPMRVISGMKATPGDRTRAPLIAAHLETVAAHPGAVHIRAEESGHVVSASEPGLVARQAFELTLRVGDRGIDSAASGNAQVT</sequence>
<dbReference type="EMBL" id="WBJX01000003">
    <property type="protein sequence ID" value="KAB1637663.1"/>
    <property type="molecule type" value="Genomic_DNA"/>
</dbReference>
<proteinExistence type="predicted"/>
<dbReference type="PANTHER" id="PTHR43798">
    <property type="entry name" value="MONOACYLGLYCEROL LIPASE"/>
    <property type="match status" value="1"/>
</dbReference>
<evidence type="ECO:0000313" key="2">
    <source>
        <dbReference type="EMBL" id="KAB1637663.1"/>
    </source>
</evidence>
<dbReference type="AlphaFoldDB" id="A0A7J5B157"/>
<dbReference type="SUPFAM" id="SSF53474">
    <property type="entry name" value="alpha/beta-Hydrolases"/>
    <property type="match status" value="1"/>
</dbReference>
<evidence type="ECO:0000259" key="1">
    <source>
        <dbReference type="Pfam" id="PF12697"/>
    </source>
</evidence>
<dbReference type="GO" id="GO:0047372">
    <property type="term" value="F:monoacylglycerol lipase activity"/>
    <property type="evidence" value="ECO:0007669"/>
    <property type="project" value="TreeGrafter"/>
</dbReference>